<name>A0ACC7NTR7_9BACL</name>
<proteinExistence type="predicted"/>
<comment type="caution">
    <text evidence="1">The sequence shown here is derived from an EMBL/GenBank/DDBJ whole genome shotgun (WGS) entry which is preliminary data.</text>
</comment>
<reference evidence="1" key="1">
    <citation type="submission" date="2024-12" db="EMBL/GenBank/DDBJ databases">
        <authorList>
            <person name="Wu N."/>
        </authorList>
    </citation>
    <scope>NUCLEOTIDE SEQUENCE</scope>
    <source>
        <strain evidence="1">P15</strain>
    </source>
</reference>
<accession>A0ACC7NTR7</accession>
<sequence length="503" mass="56119">MKAAASRLYGKPLALLLVAVLVGAVHQWLFFEHEPGVSFPLFVLLFYLFMYAGAKDKLRPVTGFACYLGVVVGLLALSFLFIDSDLFRGLNALAVPGLALVHMAYCLDWRRPDWGRAGLILIALDHVITQNLRHWKTAMELLFASVAGRMEAKRRETLKAVLLGLAIAIPLLAVVVSLLASADGIFHQVLGGIPGWFAGLSLTEGGIRLLWTVLLGLGLFGYVYGFLKPDRGDEEETETAVRDERETRDGLLMDFRISPVTTATVLAMINVVYVLFVALQFSYLFGAWEGVLPEGVTYADYARKGFGELVAVTALNYILLLASLTAADGPAKGAARFNRWMLYLLVGCSCVMLYSAYSRLALYEEAYGYTVLRFLVHAFMIFLALLLVLAAIRVRLPRFPLMRCYIVLGLGAYVLLNYIGMESIITRLNIERYEQSGKLDTDYLMGLSSDALPRLSKLDSTAAPDFEERLRRKLELIRQKKDWQSFNLADYRAEQALNKRFAD</sequence>
<evidence type="ECO:0000313" key="1">
    <source>
        <dbReference type="EMBL" id="MFM9328144.1"/>
    </source>
</evidence>
<gene>
    <name evidence="1" type="ORF">ACI1P1_07595</name>
</gene>
<dbReference type="EMBL" id="JBJURJ010000004">
    <property type="protein sequence ID" value="MFM9328144.1"/>
    <property type="molecule type" value="Genomic_DNA"/>
</dbReference>
<protein>
    <submittedName>
        <fullName evidence="1">DUF4153 domain-containing protein</fullName>
    </submittedName>
</protein>
<dbReference type="Proteomes" id="UP001631969">
    <property type="component" value="Unassembled WGS sequence"/>
</dbReference>
<keyword evidence="2" id="KW-1185">Reference proteome</keyword>
<organism evidence="1 2">
    <name type="scientific">Paenibacillus mesotrionivorans</name>
    <dbReference type="NCBI Taxonomy" id="3160968"/>
    <lineage>
        <taxon>Bacteria</taxon>
        <taxon>Bacillati</taxon>
        <taxon>Bacillota</taxon>
        <taxon>Bacilli</taxon>
        <taxon>Bacillales</taxon>
        <taxon>Paenibacillaceae</taxon>
        <taxon>Paenibacillus</taxon>
    </lineage>
</organism>
<evidence type="ECO:0000313" key="2">
    <source>
        <dbReference type="Proteomes" id="UP001631969"/>
    </source>
</evidence>